<dbReference type="InterPro" id="IPR054708">
    <property type="entry name" value="MTPAP-like_central"/>
</dbReference>
<comment type="caution">
    <text evidence="11">The sequence shown here is derived from an EMBL/GenBank/DDBJ whole genome shotgun (WGS) entry which is preliminary data.</text>
</comment>
<gene>
    <name evidence="11" type="ORF">MKZ38_001213</name>
</gene>
<protein>
    <recommendedName>
        <fullName evidence="4">polynucleotide adenylyltransferase</fullName>
        <ecNumber evidence="4">2.7.7.19</ecNumber>
    </recommendedName>
</protein>
<evidence type="ECO:0000259" key="10">
    <source>
        <dbReference type="Pfam" id="PF22600"/>
    </source>
</evidence>
<dbReference type="PANTHER" id="PTHR12271:SF113">
    <property type="entry name" value="POLY(A) RNA POLYMERASE CID11"/>
    <property type="match status" value="1"/>
</dbReference>
<evidence type="ECO:0000313" key="12">
    <source>
        <dbReference type="Proteomes" id="UP001201980"/>
    </source>
</evidence>
<feature type="compositionally biased region" description="Polar residues" evidence="8">
    <location>
        <begin position="228"/>
        <end position="246"/>
    </location>
</feature>
<feature type="region of interest" description="Disordered" evidence="8">
    <location>
        <begin position="1120"/>
        <end position="1287"/>
    </location>
</feature>
<proteinExistence type="inferred from homology"/>
<accession>A0AAD5WX32</accession>
<evidence type="ECO:0000256" key="1">
    <source>
        <dbReference type="ARBA" id="ARBA00001936"/>
    </source>
</evidence>
<feature type="compositionally biased region" description="Basic and acidic residues" evidence="8">
    <location>
        <begin position="1274"/>
        <end position="1287"/>
    </location>
</feature>
<comment type="similarity">
    <text evidence="3">Belongs to the DNA polymerase type-B-like family.</text>
</comment>
<evidence type="ECO:0000256" key="8">
    <source>
        <dbReference type="SAM" id="MobiDB-lite"/>
    </source>
</evidence>
<feature type="compositionally biased region" description="Polar residues" evidence="8">
    <location>
        <begin position="1120"/>
        <end position="1144"/>
    </location>
</feature>
<dbReference type="Pfam" id="PF22600">
    <property type="entry name" value="MTPAP-like_central"/>
    <property type="match status" value="1"/>
</dbReference>
<dbReference type="CDD" id="cd05402">
    <property type="entry name" value="NT_PAP_TUTase"/>
    <property type="match status" value="1"/>
</dbReference>
<dbReference type="GO" id="GO:0031123">
    <property type="term" value="P:RNA 3'-end processing"/>
    <property type="evidence" value="ECO:0007669"/>
    <property type="project" value="TreeGrafter"/>
</dbReference>
<keyword evidence="5" id="KW-0808">Transferase</keyword>
<dbReference type="EC" id="2.7.7.19" evidence="4"/>
<feature type="compositionally biased region" description="Basic and acidic residues" evidence="8">
    <location>
        <begin position="1231"/>
        <end position="1247"/>
    </location>
</feature>
<reference evidence="11" key="1">
    <citation type="submission" date="2022-07" db="EMBL/GenBank/DDBJ databases">
        <title>Draft genome sequence of Zalerion maritima ATCC 34329, a (micro)plastics degrading marine fungus.</title>
        <authorList>
            <person name="Paco A."/>
            <person name="Goncalves M.F.M."/>
            <person name="Rocha-Santos T.A.P."/>
            <person name="Alves A."/>
        </authorList>
    </citation>
    <scope>NUCLEOTIDE SEQUENCE</scope>
    <source>
        <strain evidence="11">ATCC 34329</strain>
    </source>
</reference>
<feature type="compositionally biased region" description="Polar residues" evidence="8">
    <location>
        <begin position="852"/>
        <end position="862"/>
    </location>
</feature>
<feature type="region of interest" description="Disordered" evidence="8">
    <location>
        <begin position="613"/>
        <end position="691"/>
    </location>
</feature>
<feature type="domain" description="PAP-associated" evidence="9">
    <location>
        <begin position="512"/>
        <end position="566"/>
    </location>
</feature>
<feature type="compositionally biased region" description="Low complexity" evidence="8">
    <location>
        <begin position="648"/>
        <end position="686"/>
    </location>
</feature>
<feature type="compositionally biased region" description="Low complexity" evidence="8">
    <location>
        <begin position="745"/>
        <end position="754"/>
    </location>
</feature>
<dbReference type="Gene3D" id="1.10.1410.10">
    <property type="match status" value="1"/>
</dbReference>
<feature type="compositionally biased region" description="Polar residues" evidence="8">
    <location>
        <begin position="1219"/>
        <end position="1228"/>
    </location>
</feature>
<dbReference type="Pfam" id="PF03828">
    <property type="entry name" value="PAP_assoc"/>
    <property type="match status" value="1"/>
</dbReference>
<dbReference type="GO" id="GO:0010605">
    <property type="term" value="P:negative regulation of macromolecule metabolic process"/>
    <property type="evidence" value="ECO:0007669"/>
    <property type="project" value="UniProtKB-ARBA"/>
</dbReference>
<feature type="region of interest" description="Disordered" evidence="8">
    <location>
        <begin position="963"/>
        <end position="989"/>
    </location>
</feature>
<keyword evidence="6" id="KW-0479">Metal-binding</keyword>
<dbReference type="EMBL" id="JAKWBI020000012">
    <property type="protein sequence ID" value="KAJ2906570.1"/>
    <property type="molecule type" value="Genomic_DNA"/>
</dbReference>
<feature type="region of interest" description="Disordered" evidence="8">
    <location>
        <begin position="167"/>
        <end position="272"/>
    </location>
</feature>
<name>A0AAD5WX32_9PEZI</name>
<keyword evidence="7" id="KW-0460">Magnesium</keyword>
<evidence type="ECO:0000259" key="9">
    <source>
        <dbReference type="Pfam" id="PF03828"/>
    </source>
</evidence>
<comment type="cofactor">
    <cofactor evidence="2">
        <name>Mg(2+)</name>
        <dbReference type="ChEBI" id="CHEBI:18420"/>
    </cofactor>
</comment>
<keyword evidence="12" id="KW-1185">Reference proteome</keyword>
<evidence type="ECO:0000313" key="11">
    <source>
        <dbReference type="EMBL" id="KAJ2906570.1"/>
    </source>
</evidence>
<evidence type="ECO:0000256" key="6">
    <source>
        <dbReference type="ARBA" id="ARBA00022723"/>
    </source>
</evidence>
<dbReference type="GO" id="GO:0046872">
    <property type="term" value="F:metal ion binding"/>
    <property type="evidence" value="ECO:0007669"/>
    <property type="project" value="UniProtKB-KW"/>
</dbReference>
<feature type="domain" description="Poly(A) RNA polymerase mitochondrial-like central palm" evidence="10">
    <location>
        <begin position="291"/>
        <end position="421"/>
    </location>
</feature>
<feature type="compositionally biased region" description="Low complexity" evidence="8">
    <location>
        <begin position="184"/>
        <end position="194"/>
    </location>
</feature>
<dbReference type="PANTHER" id="PTHR12271">
    <property type="entry name" value="POLY A POLYMERASE CID PAP -RELATED"/>
    <property type="match status" value="1"/>
</dbReference>
<dbReference type="SUPFAM" id="SSF81631">
    <property type="entry name" value="PAP/OAS1 substrate-binding domain"/>
    <property type="match status" value="1"/>
</dbReference>
<dbReference type="SUPFAM" id="SSF81301">
    <property type="entry name" value="Nucleotidyltransferase"/>
    <property type="match status" value="1"/>
</dbReference>
<evidence type="ECO:0000256" key="3">
    <source>
        <dbReference type="ARBA" id="ARBA00008593"/>
    </source>
</evidence>
<feature type="region of interest" description="Disordered" evidence="8">
    <location>
        <begin position="794"/>
        <end position="905"/>
    </location>
</feature>
<dbReference type="InterPro" id="IPR043519">
    <property type="entry name" value="NT_sf"/>
</dbReference>
<feature type="compositionally biased region" description="Polar residues" evidence="8">
    <location>
        <begin position="1187"/>
        <end position="1209"/>
    </location>
</feature>
<feature type="region of interest" description="Disordered" evidence="8">
    <location>
        <begin position="1043"/>
        <end position="1072"/>
    </location>
</feature>
<evidence type="ECO:0000256" key="2">
    <source>
        <dbReference type="ARBA" id="ARBA00001946"/>
    </source>
</evidence>
<evidence type="ECO:0000256" key="5">
    <source>
        <dbReference type="ARBA" id="ARBA00022679"/>
    </source>
</evidence>
<dbReference type="InterPro" id="IPR002058">
    <property type="entry name" value="PAP_assoc"/>
</dbReference>
<feature type="region of interest" description="Disordered" evidence="8">
    <location>
        <begin position="745"/>
        <end position="779"/>
    </location>
</feature>
<dbReference type="GO" id="GO:1990817">
    <property type="term" value="F:poly(A) RNA polymerase activity"/>
    <property type="evidence" value="ECO:0007669"/>
    <property type="project" value="UniProtKB-EC"/>
</dbReference>
<sequence>MDGRPTTAHPKHSYHSASWNRLPSATISSTSSLSTTPRQITAPALPESPSAHVAAPFDLTTFFIVPQHTSLFQAQLDQYNKLISPGRGGGGLQTAPLPPVLSAPNIQAAPRSRSSSKVLNKDRHTKTGGQNCHANKSGHNKPDKTERPVMMGKDTQNHKLAVPSKLPEMAHPLPSKPPNPSRISSGAAAGQSSSVPSTPLQHARESRDNFASNGDRFNLSSSRDHSPQNHSPRSAFSETITSQKVTGCQYESPPQGLGKRRMPYNMGNDKLPRLDLSKVKSKLAEEEEKLLTASIKSQYEKLLPTQPVEDKRRKLVQKLETLFNKQWPGHDIKVHLFGSSANLLCSDDSDVDICIETAWKDLTVCMISNLLGSKGMEKVVCIRSAKVPIVKIWDPELHLACDMNINNTLALDNTHMVKTYVEIDERVRPLIMVTKYWTKMRVINEAGIGGTFSSYTWICLIISFLQLRKPPVLPALHQRPHQRLAAKSGKPISKFADDLNQLRGFGSKNKETLGELLFGFFRFYAYEFDYDKYALSVRLGKMVTKEEKSWHVAINNRLAVEEPFNTGRNLGNTADDYSFKGVHEEIRKAFDFVAKGELGRIFDKYEFPKEEATGDRSFFQKPDKSRPILVRSASQTHGNRGRGGYRGRGNFRNNGSRRASSSVAYDNQQQPHHQQQQQQQQPQQQQKFSSHSVPINHHPLVYQNQQVQPQFYNDLINTAMAMNLRMMDYQAQAAYMNQQFQAWQQAQSQQSSQQPGTDRSRTNSFDTFDNPPLSAPIRPDLYGFPIAQLAYTSQPMQTGPSTHPSSPSATAATPAEYRRSLHRSAALAESGNPANMRSQSQPAARPHPASAQPYNAPTSQPMNQPPYFASRHGNGIPISFIPDENGELDLEGSSAVTQDGSASEDDARRYLGYQLNESTSPEKRNAPGTNGVPAFGDLAQSSQGRRRLSTDQLPQTILDRRMKRTSRSPSPLGHARAFSVGTNSAPPTSAPFPQLGNKLGIRESSPLVVNGSSVRAASSASASRLPVTTEGVVTSDAAFDNPLCISQSQSPKERSPGPVTTPPSQKADSNVPVAKRPLVVNGTTPPAAVHPHSTTPYGQQQIPMVNAFPPVHQFQMTATDFTNGSPRGQQTNRQRVMSRQQQSGMIGPLDLAVGEHGAGPNEAPQQNLSPVYETRSPPPNVYPLVKGQQSGTTGGENSKATTGKGNQRNTSDHSRRTDQGNASNQRVNGSHAKDGGYGRGPKGDGDSHGSGQWQKARRKRGGGDKNQSHTYPQSERKPPNEEDRKGG</sequence>
<feature type="region of interest" description="Disordered" evidence="8">
    <location>
        <begin position="90"/>
        <end position="154"/>
    </location>
</feature>
<feature type="compositionally biased region" description="Polar residues" evidence="8">
    <location>
        <begin position="832"/>
        <end position="842"/>
    </location>
</feature>
<comment type="cofactor">
    <cofactor evidence="1">
        <name>Mn(2+)</name>
        <dbReference type="ChEBI" id="CHEBI:29035"/>
    </cofactor>
</comment>
<dbReference type="Gene3D" id="3.30.460.10">
    <property type="entry name" value="Beta Polymerase, domain 2"/>
    <property type="match status" value="1"/>
</dbReference>
<feature type="region of interest" description="Disordered" evidence="8">
    <location>
        <begin position="27"/>
        <end position="50"/>
    </location>
</feature>
<dbReference type="Proteomes" id="UP001201980">
    <property type="component" value="Unassembled WGS sequence"/>
</dbReference>
<organism evidence="11 12">
    <name type="scientific">Zalerion maritima</name>
    <dbReference type="NCBI Taxonomy" id="339359"/>
    <lineage>
        <taxon>Eukaryota</taxon>
        <taxon>Fungi</taxon>
        <taxon>Dikarya</taxon>
        <taxon>Ascomycota</taxon>
        <taxon>Pezizomycotina</taxon>
        <taxon>Sordariomycetes</taxon>
        <taxon>Lulworthiomycetidae</taxon>
        <taxon>Lulworthiales</taxon>
        <taxon>Lulworthiaceae</taxon>
        <taxon>Zalerion</taxon>
    </lineage>
</organism>
<feature type="compositionally biased region" description="Low complexity" evidence="8">
    <location>
        <begin position="798"/>
        <end position="815"/>
    </location>
</feature>
<feature type="compositionally biased region" description="Low complexity" evidence="8">
    <location>
        <begin position="27"/>
        <end position="36"/>
    </location>
</feature>
<evidence type="ECO:0000256" key="7">
    <source>
        <dbReference type="ARBA" id="ARBA00022842"/>
    </source>
</evidence>
<evidence type="ECO:0000256" key="4">
    <source>
        <dbReference type="ARBA" id="ARBA00012388"/>
    </source>
</evidence>